<dbReference type="EMBL" id="LT607753">
    <property type="protein sequence ID" value="SCG43758.1"/>
    <property type="molecule type" value="Genomic_DNA"/>
</dbReference>
<evidence type="ECO:0000259" key="2">
    <source>
        <dbReference type="Pfam" id="PF01494"/>
    </source>
</evidence>
<dbReference type="SUPFAM" id="SSF51905">
    <property type="entry name" value="FAD/NAD(P)-binding domain"/>
    <property type="match status" value="1"/>
</dbReference>
<gene>
    <name evidence="3" type="ORF">GA0070614_1121</name>
</gene>
<feature type="region of interest" description="Disordered" evidence="1">
    <location>
        <begin position="444"/>
        <end position="464"/>
    </location>
</feature>
<dbReference type="InterPro" id="IPR002938">
    <property type="entry name" value="FAD-bd"/>
</dbReference>
<feature type="domain" description="FAD-binding" evidence="2">
    <location>
        <begin position="9"/>
        <end position="341"/>
    </location>
</feature>
<dbReference type="OrthoDB" id="9790035at2"/>
<dbReference type="Proteomes" id="UP000198215">
    <property type="component" value="Chromosome I"/>
</dbReference>
<proteinExistence type="predicted"/>
<evidence type="ECO:0000313" key="3">
    <source>
        <dbReference type="EMBL" id="SCG43758.1"/>
    </source>
</evidence>
<feature type="compositionally biased region" description="Low complexity" evidence="1">
    <location>
        <begin position="452"/>
        <end position="464"/>
    </location>
</feature>
<dbReference type="RefSeq" id="WP_157744945.1">
    <property type="nucleotide sequence ID" value="NZ_LT607753.1"/>
</dbReference>
<dbReference type="InterPro" id="IPR036188">
    <property type="entry name" value="FAD/NAD-bd_sf"/>
</dbReference>
<sequence length="464" mass="50619">MSEIGRRAVVLGGSMAGVLAARVLAESYGEVLVVDRDTLLGVREPRRGAPHTVHAHGLHARGHLNMEELFPGITDELRAAGVPTGDLGEMRWFFNARKIRPARTGLVSVTAPRPVLEHHVRSRVAALPNVRFLEQHDVLGLVTTDDRERVVGVRVRPRTDGATPQELDADLVVDATGRGSRTPAWLAELGYQRPEEERVKVGLAYTTRHYRLRPEMFDGVQSINPVASPAHPRGAFFGQVGRDVCILSLTGVLGDHPPTDPEGFLAFVRSLPVPDVYDAVHDAEALDDPVSFTFPASVRRRYERLTRMPDRLLVMGDAVCSFNPVYGQGMSVASIEALTLREHLRRGRPPRTGAFMADVSRVIDTPWDISAGGDLDFPGVQGRRTLQVRVGNAYMARVQYAATRDARVTEGFMRVAGLIDPPQALMRPSMVLRVLRHAPLRPVAPPANPSLATPTAGTVAPPAA</sequence>
<evidence type="ECO:0000256" key="1">
    <source>
        <dbReference type="SAM" id="MobiDB-lite"/>
    </source>
</evidence>
<accession>A0A1C5HCJ5</accession>
<dbReference type="PANTHER" id="PTHR43422:SF3">
    <property type="entry name" value="THIAMINE THIAZOLE SYNTHASE"/>
    <property type="match status" value="1"/>
</dbReference>
<dbReference type="PANTHER" id="PTHR43422">
    <property type="entry name" value="THIAMINE THIAZOLE SYNTHASE"/>
    <property type="match status" value="1"/>
</dbReference>
<dbReference type="GO" id="GO:0071949">
    <property type="term" value="F:FAD binding"/>
    <property type="evidence" value="ECO:0007669"/>
    <property type="project" value="InterPro"/>
</dbReference>
<keyword evidence="4" id="KW-1185">Reference proteome</keyword>
<organism evidence="3 4">
    <name type="scientific">Micromonospora coxensis</name>
    <dbReference type="NCBI Taxonomy" id="356852"/>
    <lineage>
        <taxon>Bacteria</taxon>
        <taxon>Bacillati</taxon>
        <taxon>Actinomycetota</taxon>
        <taxon>Actinomycetes</taxon>
        <taxon>Micromonosporales</taxon>
        <taxon>Micromonosporaceae</taxon>
        <taxon>Micromonospora</taxon>
    </lineage>
</organism>
<name>A0A1C5HCJ5_9ACTN</name>
<dbReference type="AlphaFoldDB" id="A0A1C5HCJ5"/>
<evidence type="ECO:0000313" key="4">
    <source>
        <dbReference type="Proteomes" id="UP000198215"/>
    </source>
</evidence>
<dbReference type="Gene3D" id="3.50.50.60">
    <property type="entry name" value="FAD/NAD(P)-binding domain"/>
    <property type="match status" value="1"/>
</dbReference>
<reference evidence="4" key="1">
    <citation type="submission" date="2016-06" db="EMBL/GenBank/DDBJ databases">
        <authorList>
            <person name="Varghese N."/>
            <person name="Submissions Spin"/>
        </authorList>
    </citation>
    <scope>NUCLEOTIDE SEQUENCE [LARGE SCALE GENOMIC DNA]</scope>
    <source>
        <strain evidence="4">DSM 45161</strain>
    </source>
</reference>
<protein>
    <submittedName>
        <fullName evidence="3">2-polyprenyl-6-methoxyphenol hydroxylase</fullName>
    </submittedName>
</protein>
<dbReference type="Pfam" id="PF01494">
    <property type="entry name" value="FAD_binding_3"/>
    <property type="match status" value="1"/>
</dbReference>